<gene>
    <name evidence="2" type="ORF">AM2010_1464</name>
</gene>
<keyword evidence="1" id="KW-0732">Signal</keyword>
<dbReference type="Pfam" id="PF13211">
    <property type="entry name" value="DUF4019"/>
    <property type="match status" value="1"/>
</dbReference>
<feature type="chain" id="PRO_5005186114" description="DUF4019 domain-containing protein" evidence="1">
    <location>
        <begin position="27"/>
        <end position="172"/>
    </location>
</feature>
<protein>
    <recommendedName>
        <fullName evidence="4">DUF4019 domain-containing protein</fullName>
    </recommendedName>
</protein>
<dbReference type="PATRIC" id="fig|543877.4.peg.1490"/>
<name>A0A0G3XAC6_9SPHN</name>
<reference evidence="2 3" key="1">
    <citation type="submission" date="2015-06" db="EMBL/GenBank/DDBJ databases">
        <authorList>
            <person name="Kim K.M."/>
        </authorList>
    </citation>
    <scope>NUCLEOTIDE SEQUENCE [LARGE SCALE GENOMIC DNA]</scope>
    <source>
        <strain evidence="2 3">KCTC 22370</strain>
    </source>
</reference>
<feature type="signal peptide" evidence="1">
    <location>
        <begin position="1"/>
        <end position="26"/>
    </location>
</feature>
<sequence length="172" mass="17726" precursor="true">MNIRDLKSALVAFPLLLGAVAVPAPGAGVLAQSAPASAQPQQLSGDVFIRNAIATAQALDAGGAGQVYDTGSAALKASTTRQQFTQAVASTNARTGGVVAREWSRVERVRVAAPAEGANAPAVPGGNYITVYLLARTASGTAHLEQVSFRLDEDNQWRLSGVTSLFPEQPQG</sequence>
<dbReference type="STRING" id="543877.AM2010_1464"/>
<proteinExistence type="predicted"/>
<organism evidence="2 3">
    <name type="scientific">Pelagerythrobacter marensis</name>
    <dbReference type="NCBI Taxonomy" id="543877"/>
    <lineage>
        <taxon>Bacteria</taxon>
        <taxon>Pseudomonadati</taxon>
        <taxon>Pseudomonadota</taxon>
        <taxon>Alphaproteobacteria</taxon>
        <taxon>Sphingomonadales</taxon>
        <taxon>Erythrobacteraceae</taxon>
        <taxon>Pelagerythrobacter</taxon>
    </lineage>
</organism>
<evidence type="ECO:0000313" key="2">
    <source>
        <dbReference type="EMBL" id="AKM07534.1"/>
    </source>
</evidence>
<dbReference type="EMBL" id="CP011805">
    <property type="protein sequence ID" value="AKM07534.1"/>
    <property type="molecule type" value="Genomic_DNA"/>
</dbReference>
<dbReference type="AlphaFoldDB" id="A0A0G3XAC6"/>
<dbReference type="InterPro" id="IPR025091">
    <property type="entry name" value="DUF4019"/>
</dbReference>
<accession>A0A0G3XAC6</accession>
<dbReference type="KEGG" id="amx:AM2010_1464"/>
<evidence type="ECO:0008006" key="4">
    <source>
        <dbReference type="Google" id="ProtNLM"/>
    </source>
</evidence>
<keyword evidence="3" id="KW-1185">Reference proteome</keyword>
<evidence type="ECO:0000256" key="1">
    <source>
        <dbReference type="SAM" id="SignalP"/>
    </source>
</evidence>
<dbReference type="Proteomes" id="UP000037643">
    <property type="component" value="Chromosome"/>
</dbReference>
<evidence type="ECO:0000313" key="3">
    <source>
        <dbReference type="Proteomes" id="UP000037643"/>
    </source>
</evidence>